<dbReference type="NCBIfam" id="NF004396">
    <property type="entry name" value="PRK05753.1"/>
    <property type="match status" value="1"/>
</dbReference>
<keyword evidence="2" id="KW-0808">Transferase</keyword>
<keyword evidence="3" id="KW-1185">Reference proteome</keyword>
<accession>A0ABR7MQ73</accession>
<dbReference type="InterPro" id="IPR036953">
    <property type="entry name" value="GreA/GreB_C_sf"/>
</dbReference>
<gene>
    <name evidence="2" type="primary">rnk</name>
    <name evidence="2" type="ORF">H8B15_20040</name>
</gene>
<reference evidence="2 3" key="1">
    <citation type="submission" date="2020-08" db="EMBL/GenBank/DDBJ databases">
        <title>Hymenobacter sp.</title>
        <authorList>
            <person name="Kim M.K."/>
        </authorList>
    </citation>
    <scope>NUCLEOTIDE SEQUENCE [LARGE SCALE GENOMIC DNA]</scope>
    <source>
        <strain evidence="2 3">BT507</strain>
    </source>
</reference>
<dbReference type="EMBL" id="JACSCY010000025">
    <property type="protein sequence ID" value="MBC6613223.1"/>
    <property type="molecule type" value="Genomic_DNA"/>
</dbReference>
<dbReference type="Pfam" id="PF01272">
    <property type="entry name" value="GreA_GreB"/>
    <property type="match status" value="1"/>
</dbReference>
<dbReference type="PANTHER" id="PTHR30437:SF5">
    <property type="entry name" value="REGULATOR OF NUCLEOSIDE DIPHOSPHATE KINASE"/>
    <property type="match status" value="1"/>
</dbReference>
<keyword evidence="2" id="KW-0418">Kinase</keyword>
<dbReference type="SUPFAM" id="SSF54534">
    <property type="entry name" value="FKBP-like"/>
    <property type="match status" value="1"/>
</dbReference>
<protein>
    <submittedName>
        <fullName evidence="2">Nucleoside diphosphate kinase regulator</fullName>
    </submittedName>
</protein>
<evidence type="ECO:0000313" key="2">
    <source>
        <dbReference type="EMBL" id="MBC6613223.1"/>
    </source>
</evidence>
<dbReference type="InterPro" id="IPR001437">
    <property type="entry name" value="Tscrpt_elong_fac_GreA/B_C"/>
</dbReference>
<dbReference type="PANTHER" id="PTHR30437">
    <property type="entry name" value="TRANSCRIPTION ELONGATION FACTOR GREA"/>
    <property type="match status" value="1"/>
</dbReference>
<evidence type="ECO:0000259" key="1">
    <source>
        <dbReference type="Pfam" id="PF01272"/>
    </source>
</evidence>
<dbReference type="Gene3D" id="3.10.50.30">
    <property type="entry name" value="Transcription elongation factor, GreA/GreB, C-terminal domain"/>
    <property type="match status" value="1"/>
</dbReference>
<organism evidence="2 3">
    <name type="scientific">Hymenobacter citatus</name>
    <dbReference type="NCBI Taxonomy" id="2763506"/>
    <lineage>
        <taxon>Bacteria</taxon>
        <taxon>Pseudomonadati</taxon>
        <taxon>Bacteroidota</taxon>
        <taxon>Cytophagia</taxon>
        <taxon>Cytophagales</taxon>
        <taxon>Hymenobacteraceae</taxon>
        <taxon>Hymenobacter</taxon>
    </lineage>
</organism>
<dbReference type="RefSeq" id="WP_185284512.1">
    <property type="nucleotide sequence ID" value="NZ_JACSCY010000025.1"/>
</dbReference>
<proteinExistence type="predicted"/>
<sequence length="132" mass="14271">MQPIYITKADHAKLVTLIQAERQVGGDQPVGALDTELKRAKLVDSAVVPPDVVTMNSVVRLRELKSKTELEITLVYPKDADVGRRKISILAPVATAVLGCRVGDQVEWPLPKGTATYAIEAILYQPEAAGPL</sequence>
<evidence type="ECO:0000313" key="3">
    <source>
        <dbReference type="Proteomes" id="UP000622017"/>
    </source>
</evidence>
<dbReference type="GO" id="GO:0016301">
    <property type="term" value="F:kinase activity"/>
    <property type="evidence" value="ECO:0007669"/>
    <property type="project" value="UniProtKB-KW"/>
</dbReference>
<dbReference type="InterPro" id="IPR023459">
    <property type="entry name" value="Tscrpt_elong_fac_GreA/B_fam"/>
</dbReference>
<name>A0ABR7MQ73_9BACT</name>
<comment type="caution">
    <text evidence="2">The sequence shown here is derived from an EMBL/GenBank/DDBJ whole genome shotgun (WGS) entry which is preliminary data.</text>
</comment>
<feature type="domain" description="Transcription elongation factor GreA/GreB C-terminal" evidence="1">
    <location>
        <begin position="49"/>
        <end position="124"/>
    </location>
</feature>
<dbReference type="Proteomes" id="UP000622017">
    <property type="component" value="Unassembled WGS sequence"/>
</dbReference>